<sequence length="194" mass="20838">MTSANHVPVYAQDLPDTGTDGADPAAKTAAPDTGGEPSRMDQLFAELAQPEGEGWRIAESDILREWSRSGSAAMDLLYKRGEDALDGGDAATAIGHLTALADHAPDFASGYHMRAVAYATEGDYGPALADLARALQLEPRHFPALTQLGFLLEDMDQPERALDAYRQSLAIHPHQQDVLDAVERLEQAETGTNI</sequence>
<dbReference type="Gene3D" id="1.25.40.10">
    <property type="entry name" value="Tetratricopeptide repeat domain"/>
    <property type="match status" value="1"/>
</dbReference>
<dbReference type="PANTHER" id="PTHR44858">
    <property type="entry name" value="TETRATRICOPEPTIDE REPEAT PROTEIN 6"/>
    <property type="match status" value="1"/>
</dbReference>
<evidence type="ECO:0000313" key="6">
    <source>
        <dbReference type="Proteomes" id="UP001203945"/>
    </source>
</evidence>
<feature type="repeat" description="TPR" evidence="3">
    <location>
        <begin position="108"/>
        <end position="141"/>
    </location>
</feature>
<feature type="region of interest" description="Disordered" evidence="4">
    <location>
        <begin position="1"/>
        <end position="39"/>
    </location>
</feature>
<dbReference type="Proteomes" id="UP001203945">
    <property type="component" value="Unassembled WGS sequence"/>
</dbReference>
<organism evidence="5 6">
    <name type="scientific">Paracoccus albicereus</name>
    <dbReference type="NCBI Taxonomy" id="2922394"/>
    <lineage>
        <taxon>Bacteria</taxon>
        <taxon>Pseudomonadati</taxon>
        <taxon>Pseudomonadota</taxon>
        <taxon>Alphaproteobacteria</taxon>
        <taxon>Rhodobacterales</taxon>
        <taxon>Paracoccaceae</taxon>
        <taxon>Paracoccus</taxon>
    </lineage>
</organism>
<gene>
    <name evidence="5" type="ORF">MLD63_14605</name>
</gene>
<accession>A0ABT1MTX8</accession>
<keyword evidence="6" id="KW-1185">Reference proteome</keyword>
<dbReference type="PANTHER" id="PTHR44858:SF1">
    <property type="entry name" value="UDP-N-ACETYLGLUCOSAMINE--PEPTIDE N-ACETYLGLUCOSAMINYLTRANSFERASE SPINDLY-RELATED"/>
    <property type="match status" value="1"/>
</dbReference>
<dbReference type="SUPFAM" id="SSF48452">
    <property type="entry name" value="TPR-like"/>
    <property type="match status" value="1"/>
</dbReference>
<dbReference type="InterPro" id="IPR019734">
    <property type="entry name" value="TPR_rpt"/>
</dbReference>
<dbReference type="SMART" id="SM00028">
    <property type="entry name" value="TPR"/>
    <property type="match status" value="2"/>
</dbReference>
<name>A0ABT1MTX8_9RHOB</name>
<proteinExistence type="predicted"/>
<keyword evidence="1" id="KW-0677">Repeat</keyword>
<protein>
    <recommendedName>
        <fullName evidence="7">Tetratricopeptide repeat protein</fullName>
    </recommendedName>
</protein>
<dbReference type="InterPro" id="IPR011990">
    <property type="entry name" value="TPR-like_helical_dom_sf"/>
</dbReference>
<evidence type="ECO:0000256" key="4">
    <source>
        <dbReference type="SAM" id="MobiDB-lite"/>
    </source>
</evidence>
<dbReference type="EMBL" id="JAKZEU010000005">
    <property type="protein sequence ID" value="MCQ0971651.1"/>
    <property type="molecule type" value="Genomic_DNA"/>
</dbReference>
<dbReference type="Pfam" id="PF13181">
    <property type="entry name" value="TPR_8"/>
    <property type="match status" value="1"/>
</dbReference>
<evidence type="ECO:0000256" key="3">
    <source>
        <dbReference type="PROSITE-ProRule" id="PRU00339"/>
    </source>
</evidence>
<comment type="caution">
    <text evidence="5">The sequence shown here is derived from an EMBL/GenBank/DDBJ whole genome shotgun (WGS) entry which is preliminary data.</text>
</comment>
<reference evidence="5 6" key="1">
    <citation type="submission" date="2022-03" db="EMBL/GenBank/DDBJ databases">
        <authorList>
            <person name="He Y."/>
        </authorList>
    </citation>
    <scope>NUCLEOTIDE SEQUENCE [LARGE SCALE GENOMIC DNA]</scope>
    <source>
        <strain evidence="5 6">TK19116</strain>
    </source>
</reference>
<evidence type="ECO:0000256" key="1">
    <source>
        <dbReference type="ARBA" id="ARBA00022737"/>
    </source>
</evidence>
<evidence type="ECO:0000256" key="2">
    <source>
        <dbReference type="ARBA" id="ARBA00022803"/>
    </source>
</evidence>
<keyword evidence="2 3" id="KW-0802">TPR repeat</keyword>
<dbReference type="PROSITE" id="PS50005">
    <property type="entry name" value="TPR"/>
    <property type="match status" value="2"/>
</dbReference>
<feature type="compositionally biased region" description="Low complexity" evidence="4">
    <location>
        <begin position="15"/>
        <end position="35"/>
    </location>
</feature>
<feature type="repeat" description="TPR" evidence="3">
    <location>
        <begin position="142"/>
        <end position="175"/>
    </location>
</feature>
<dbReference type="InterPro" id="IPR050498">
    <property type="entry name" value="Ycf3"/>
</dbReference>
<evidence type="ECO:0008006" key="7">
    <source>
        <dbReference type="Google" id="ProtNLM"/>
    </source>
</evidence>
<evidence type="ECO:0000313" key="5">
    <source>
        <dbReference type="EMBL" id="MCQ0971651.1"/>
    </source>
</evidence>